<reference evidence="2 3" key="1">
    <citation type="submission" date="2017-07" db="EMBL/GenBank/DDBJ databases">
        <title>Genome sequencing and assembly of Paenibacillus rigui.</title>
        <authorList>
            <person name="Mayilraj S."/>
        </authorList>
    </citation>
    <scope>NUCLEOTIDE SEQUENCE [LARGE SCALE GENOMIC DNA]</scope>
    <source>
        <strain evidence="2 3">JCM 16352</strain>
    </source>
</reference>
<dbReference type="CDD" id="cd04301">
    <property type="entry name" value="NAT_SF"/>
    <property type="match status" value="1"/>
</dbReference>
<dbReference type="InterPro" id="IPR000182">
    <property type="entry name" value="GNAT_dom"/>
</dbReference>
<gene>
    <name evidence="2" type="ORF">CF651_17590</name>
</gene>
<feature type="domain" description="N-acetyltransferase" evidence="1">
    <location>
        <begin position="38"/>
        <end position="199"/>
    </location>
</feature>
<evidence type="ECO:0000313" key="2">
    <source>
        <dbReference type="EMBL" id="OXM85030.1"/>
    </source>
</evidence>
<evidence type="ECO:0000313" key="3">
    <source>
        <dbReference type="Proteomes" id="UP000215509"/>
    </source>
</evidence>
<dbReference type="EMBL" id="NMQW01000024">
    <property type="protein sequence ID" value="OXM85030.1"/>
    <property type="molecule type" value="Genomic_DNA"/>
</dbReference>
<dbReference type="AlphaFoldDB" id="A0A229UNR7"/>
<dbReference type="GO" id="GO:0016747">
    <property type="term" value="F:acyltransferase activity, transferring groups other than amino-acyl groups"/>
    <property type="evidence" value="ECO:0007669"/>
    <property type="project" value="InterPro"/>
</dbReference>
<name>A0A229UNR7_9BACL</name>
<evidence type="ECO:0000259" key="1">
    <source>
        <dbReference type="PROSITE" id="PS51186"/>
    </source>
</evidence>
<dbReference type="Proteomes" id="UP000215509">
    <property type="component" value="Unassembled WGS sequence"/>
</dbReference>
<protein>
    <recommendedName>
        <fullName evidence="1">N-acetyltransferase domain-containing protein</fullName>
    </recommendedName>
</protein>
<sequence>MRRILPVGNDQGLERNVVCILMGRGEMHMSVSNAEHGLQVKLLTTEADALRVSEFFLSELSFDDTNHTPGEREHFQKAPRDSLVQRNHFHWFVENEEGDIIAATSCRENEHQTGGYLWDYLAVHRAYRKLGIAARLYETLEQHVAQAGARFILTYTCSLPEYGPIQNMFRQRGFELIGTYPDYYYDGENRLAYCKKLNN</sequence>
<dbReference type="Gene3D" id="3.40.630.30">
    <property type="match status" value="1"/>
</dbReference>
<organism evidence="2 3">
    <name type="scientific">Paenibacillus rigui</name>
    <dbReference type="NCBI Taxonomy" id="554312"/>
    <lineage>
        <taxon>Bacteria</taxon>
        <taxon>Bacillati</taxon>
        <taxon>Bacillota</taxon>
        <taxon>Bacilli</taxon>
        <taxon>Bacillales</taxon>
        <taxon>Paenibacillaceae</taxon>
        <taxon>Paenibacillus</taxon>
    </lineage>
</organism>
<dbReference type="OrthoDB" id="2594994at2"/>
<proteinExistence type="predicted"/>
<dbReference type="PROSITE" id="PS51186">
    <property type="entry name" value="GNAT"/>
    <property type="match status" value="1"/>
</dbReference>
<dbReference type="Pfam" id="PF00583">
    <property type="entry name" value="Acetyltransf_1"/>
    <property type="match status" value="1"/>
</dbReference>
<dbReference type="InterPro" id="IPR016181">
    <property type="entry name" value="Acyl_CoA_acyltransferase"/>
</dbReference>
<comment type="caution">
    <text evidence="2">The sequence shown here is derived from an EMBL/GenBank/DDBJ whole genome shotgun (WGS) entry which is preliminary data.</text>
</comment>
<accession>A0A229UNR7</accession>
<dbReference type="SUPFAM" id="SSF55729">
    <property type="entry name" value="Acyl-CoA N-acyltransferases (Nat)"/>
    <property type="match status" value="1"/>
</dbReference>
<keyword evidence="3" id="KW-1185">Reference proteome</keyword>